<dbReference type="PANTHER" id="PTHR43463">
    <property type="entry name" value="NICOTINATE-NUCLEOTIDE--DIMETHYLBENZIMIDAZOLE PHOSPHORIBOSYLTRANSFERASE"/>
    <property type="match status" value="1"/>
</dbReference>
<name>A0ABY4SBB1_AQUTE</name>
<organism evidence="11 12">
    <name type="scientific">Aquincola tertiaricarbonis</name>
    <dbReference type="NCBI Taxonomy" id="391953"/>
    <lineage>
        <taxon>Bacteria</taxon>
        <taxon>Pseudomonadati</taxon>
        <taxon>Pseudomonadota</taxon>
        <taxon>Betaproteobacteria</taxon>
        <taxon>Burkholderiales</taxon>
        <taxon>Sphaerotilaceae</taxon>
        <taxon>Aquincola</taxon>
    </lineage>
</organism>
<comment type="catalytic activity">
    <reaction evidence="9">
        <text>5,6-dimethylbenzimidazole + nicotinate beta-D-ribonucleotide = alpha-ribazole 5'-phosphate + nicotinate + H(+)</text>
        <dbReference type="Rhea" id="RHEA:11196"/>
        <dbReference type="ChEBI" id="CHEBI:15378"/>
        <dbReference type="ChEBI" id="CHEBI:15890"/>
        <dbReference type="ChEBI" id="CHEBI:32544"/>
        <dbReference type="ChEBI" id="CHEBI:57502"/>
        <dbReference type="ChEBI" id="CHEBI:57918"/>
        <dbReference type="EC" id="2.4.2.21"/>
    </reaction>
</comment>
<protein>
    <recommendedName>
        <fullName evidence="4">Nicotinate-nucleotide--dimethylbenzimidazole phosphoribosyltransferase</fullName>
        <ecNumber evidence="3">2.4.2.21</ecNumber>
    </recommendedName>
    <alternativeName>
        <fullName evidence="8">N(1)-alpha-phosphoribosyltransferase</fullName>
    </alternativeName>
</protein>
<dbReference type="EMBL" id="CP097636">
    <property type="protein sequence ID" value="URI10636.1"/>
    <property type="molecule type" value="Genomic_DNA"/>
</dbReference>
<evidence type="ECO:0000256" key="3">
    <source>
        <dbReference type="ARBA" id="ARBA00011991"/>
    </source>
</evidence>
<dbReference type="Gene3D" id="1.10.1610.10">
    <property type="match status" value="1"/>
</dbReference>
<dbReference type="PANTHER" id="PTHR43463:SF1">
    <property type="entry name" value="NICOTINATE-NUCLEOTIDE--DIMETHYLBENZIMIDAZOLE PHOSPHORIBOSYLTRANSFERASE"/>
    <property type="match status" value="1"/>
</dbReference>
<dbReference type="EC" id="2.4.2.21" evidence="3"/>
<evidence type="ECO:0000256" key="1">
    <source>
        <dbReference type="ARBA" id="ARBA00005049"/>
    </source>
</evidence>
<accession>A0ABY4SBB1</accession>
<evidence type="ECO:0000256" key="4">
    <source>
        <dbReference type="ARBA" id="ARBA00015486"/>
    </source>
</evidence>
<evidence type="ECO:0000313" key="12">
    <source>
        <dbReference type="Proteomes" id="UP001056201"/>
    </source>
</evidence>
<feature type="region of interest" description="Disordered" evidence="10">
    <location>
        <begin position="333"/>
        <end position="374"/>
    </location>
</feature>
<dbReference type="CDD" id="cd02439">
    <property type="entry name" value="DMB-PRT_CobT"/>
    <property type="match status" value="1"/>
</dbReference>
<evidence type="ECO:0000313" key="11">
    <source>
        <dbReference type="EMBL" id="URI10636.1"/>
    </source>
</evidence>
<comment type="similarity">
    <text evidence="2">Belongs to the CobT family.</text>
</comment>
<dbReference type="InterPro" id="IPR003200">
    <property type="entry name" value="Nict_dMeBzImd_PRibTrfase"/>
</dbReference>
<evidence type="ECO:0000256" key="7">
    <source>
        <dbReference type="ARBA" id="ARBA00022679"/>
    </source>
</evidence>
<dbReference type="GO" id="GO:0016757">
    <property type="term" value="F:glycosyltransferase activity"/>
    <property type="evidence" value="ECO:0007669"/>
    <property type="project" value="UniProtKB-KW"/>
</dbReference>
<dbReference type="Gene3D" id="3.40.50.10210">
    <property type="match status" value="1"/>
</dbReference>
<gene>
    <name evidence="11" type="ORF">MW290_16720</name>
</gene>
<keyword evidence="6 11" id="KW-0328">Glycosyltransferase</keyword>
<dbReference type="InterPro" id="IPR023195">
    <property type="entry name" value="Nict_dMeBzImd_PRibTrfase_N"/>
</dbReference>
<keyword evidence="5" id="KW-0169">Cobalamin biosynthesis</keyword>
<evidence type="ECO:0000256" key="9">
    <source>
        <dbReference type="ARBA" id="ARBA00047340"/>
    </source>
</evidence>
<proteinExistence type="inferred from homology"/>
<evidence type="ECO:0000256" key="2">
    <source>
        <dbReference type="ARBA" id="ARBA00007110"/>
    </source>
</evidence>
<evidence type="ECO:0000256" key="8">
    <source>
        <dbReference type="ARBA" id="ARBA00030686"/>
    </source>
</evidence>
<reference evidence="11" key="1">
    <citation type="submission" date="2022-05" db="EMBL/GenBank/DDBJ databases">
        <title>An RpoN-dependent PEP-CTERM gene is involved in floc formation of an Aquincola tertiaricarbonis strain.</title>
        <authorList>
            <person name="Qiu D."/>
            <person name="Xia M."/>
        </authorList>
    </citation>
    <scope>NUCLEOTIDE SEQUENCE</scope>
    <source>
        <strain evidence="11">RN12</strain>
    </source>
</reference>
<keyword evidence="12" id="KW-1185">Reference proteome</keyword>
<comment type="pathway">
    <text evidence="1">Nucleoside biosynthesis; alpha-ribazole biosynthesis; alpha-ribazole from 5,6-dimethylbenzimidazole: step 1/2.</text>
</comment>
<dbReference type="Proteomes" id="UP001056201">
    <property type="component" value="Chromosome 2"/>
</dbReference>
<dbReference type="SUPFAM" id="SSF52733">
    <property type="entry name" value="Nicotinate mononucleotide:5,6-dimethylbenzimidazole phosphoribosyltransferase (CobT)"/>
    <property type="match status" value="1"/>
</dbReference>
<dbReference type="RefSeq" id="WP_250198841.1">
    <property type="nucleotide sequence ID" value="NZ_CP097636.1"/>
</dbReference>
<sequence length="374" mass="39464">MPVNRSLISPTSSALLESALRDKLLRRSETTGSLGELEPLAVRLGLMQNTLKPRLREPQVVLFASDHGLAVDGLNRPHQRSTREQVLQLLSAQLPVAVFARIQGMELSVVDCGVAETLLPHDRLLMRKIAHGTRNARVGPAMSTDQAHAAIRAGMEIGDALRGNLVACAGIGVGSHESAALVLSRLSDSSIRELLIEGPQMNQDDLAHLMAVVQGAQGRHRDTSDPVEVLAAFGGFEIAMMVGVMLVSASKRHLVMVDGMAACAALMVASRIAPPVTDYCVFCRSHSHQGLDQALGLFRASALLELGMESTDGTGATVAWPLVRAAAALLTEVAEGEDPGPSRPVAMTTGEIPLAPPGEDATRPGPLDAPDVPL</sequence>
<evidence type="ECO:0000256" key="5">
    <source>
        <dbReference type="ARBA" id="ARBA00022573"/>
    </source>
</evidence>
<evidence type="ECO:0000256" key="10">
    <source>
        <dbReference type="SAM" id="MobiDB-lite"/>
    </source>
</evidence>
<dbReference type="InterPro" id="IPR036087">
    <property type="entry name" value="Nict_dMeBzImd_PRibTrfase_sf"/>
</dbReference>
<keyword evidence="7" id="KW-0808">Transferase</keyword>
<dbReference type="Pfam" id="PF02277">
    <property type="entry name" value="DBI_PRT"/>
    <property type="match status" value="1"/>
</dbReference>
<evidence type="ECO:0000256" key="6">
    <source>
        <dbReference type="ARBA" id="ARBA00022676"/>
    </source>
</evidence>